<dbReference type="Gene3D" id="3.40.50.1820">
    <property type="entry name" value="alpha/beta hydrolase"/>
    <property type="match status" value="1"/>
</dbReference>
<feature type="chain" id="PRO_5045073302" evidence="1">
    <location>
        <begin position="29"/>
        <end position="301"/>
    </location>
</feature>
<dbReference type="EMBL" id="CP139781">
    <property type="protein sequence ID" value="WRQ85575.1"/>
    <property type="molecule type" value="Genomic_DNA"/>
</dbReference>
<accession>A0ABZ1C5K4</accession>
<sequence length="301" mass="32433">MRLHTLDRLSRRLLNLSLGLALAGSVFAAAPTTFTVARSGPSAPDTPALIFVPGLACNGSVWDDAVARYAEDYDCHVLSLAGFAGTPAADNHDAFINSVRDELITYIREEKLHNPVLIGHSLGGFTGLKLSLAAPDLLHGLMIVDSLPFFPAGSNPAATVDAILPMATAQRNAMRGGTMSAAQSRQMMAMMVTDPADVERAVQMTLDSDPAAVAQAYFEINTTDLRDQLDQASTPTVVLGSWIAYQAFGATEATTRAIFEAQYAKHPQHRIVMSPKGRHFIQWDDPEFFFAELDTLLADGQ</sequence>
<evidence type="ECO:0000259" key="2">
    <source>
        <dbReference type="Pfam" id="PF12697"/>
    </source>
</evidence>
<protein>
    <submittedName>
        <fullName evidence="3">Alpha/beta fold hydrolase</fullName>
    </submittedName>
</protein>
<dbReference type="RefSeq" id="WP_221032882.1">
    <property type="nucleotide sequence ID" value="NZ_CP139781.1"/>
</dbReference>
<organism evidence="3 4">
    <name type="scientific">Actomonas aquatica</name>
    <dbReference type="NCBI Taxonomy" id="2866162"/>
    <lineage>
        <taxon>Bacteria</taxon>
        <taxon>Pseudomonadati</taxon>
        <taxon>Verrucomicrobiota</taxon>
        <taxon>Opitutia</taxon>
        <taxon>Opitutales</taxon>
        <taxon>Opitutaceae</taxon>
        <taxon>Actomonas</taxon>
    </lineage>
</organism>
<keyword evidence="3" id="KW-0378">Hydrolase</keyword>
<feature type="domain" description="AB hydrolase-1" evidence="2">
    <location>
        <begin position="49"/>
        <end position="291"/>
    </location>
</feature>
<dbReference type="InterPro" id="IPR000073">
    <property type="entry name" value="AB_hydrolase_1"/>
</dbReference>
<keyword evidence="4" id="KW-1185">Reference proteome</keyword>
<dbReference type="InterPro" id="IPR029058">
    <property type="entry name" value="AB_hydrolase_fold"/>
</dbReference>
<evidence type="ECO:0000313" key="3">
    <source>
        <dbReference type="EMBL" id="WRQ85575.1"/>
    </source>
</evidence>
<dbReference type="Pfam" id="PF12697">
    <property type="entry name" value="Abhydrolase_6"/>
    <property type="match status" value="1"/>
</dbReference>
<proteinExistence type="predicted"/>
<gene>
    <name evidence="3" type="ORF">K1X11_012255</name>
</gene>
<dbReference type="InterPro" id="IPR050228">
    <property type="entry name" value="Carboxylesterase_BioH"/>
</dbReference>
<evidence type="ECO:0000313" key="4">
    <source>
        <dbReference type="Proteomes" id="UP000738431"/>
    </source>
</evidence>
<reference evidence="3 4" key="2">
    <citation type="submission" date="2023-12" db="EMBL/GenBank/DDBJ databases">
        <title>Description of an unclassified Opitutus bacterium of Verrucomicrobiota.</title>
        <authorList>
            <person name="Zhang D.-F."/>
        </authorList>
    </citation>
    <scope>NUCLEOTIDE SEQUENCE [LARGE SCALE GENOMIC DNA]</scope>
    <source>
        <strain evidence="3 4">WL0086</strain>
    </source>
</reference>
<dbReference type="PANTHER" id="PTHR43194:SF2">
    <property type="entry name" value="PEROXISOMAL MEMBRANE PROTEIN LPX1"/>
    <property type="match status" value="1"/>
</dbReference>
<dbReference type="PANTHER" id="PTHR43194">
    <property type="entry name" value="HYDROLASE ALPHA/BETA FOLD FAMILY"/>
    <property type="match status" value="1"/>
</dbReference>
<keyword evidence="1" id="KW-0732">Signal</keyword>
<dbReference type="Proteomes" id="UP000738431">
    <property type="component" value="Chromosome"/>
</dbReference>
<feature type="signal peptide" evidence="1">
    <location>
        <begin position="1"/>
        <end position="28"/>
    </location>
</feature>
<dbReference type="SUPFAM" id="SSF53474">
    <property type="entry name" value="alpha/beta-Hydrolases"/>
    <property type="match status" value="1"/>
</dbReference>
<name>A0ABZ1C5K4_9BACT</name>
<evidence type="ECO:0000256" key="1">
    <source>
        <dbReference type="SAM" id="SignalP"/>
    </source>
</evidence>
<reference evidence="3 4" key="1">
    <citation type="submission" date="2021-08" db="EMBL/GenBank/DDBJ databases">
        <authorList>
            <person name="Zhang D."/>
            <person name="Zhang A."/>
            <person name="Wang L."/>
        </authorList>
    </citation>
    <scope>NUCLEOTIDE SEQUENCE [LARGE SCALE GENOMIC DNA]</scope>
    <source>
        <strain evidence="3 4">WL0086</strain>
    </source>
</reference>
<dbReference type="GO" id="GO:0016787">
    <property type="term" value="F:hydrolase activity"/>
    <property type="evidence" value="ECO:0007669"/>
    <property type="project" value="UniProtKB-KW"/>
</dbReference>